<sequence length="286" mass="31593">MVSAKGLITKQKEQAVQSAPKAGVALLDAMFKQDSVQARFQRMLGKKAPGFISSVLTVVSQNKLLQNVDMRTVLSAASIAASLDLPILPSLGRAWIVPYKGIAQFQIGYLGYVELPQRSGLYKSINVNTVYEGEVVKWNKFTEELTYGEQEGDAAIGYCASFELLNGFRKVVYWTKDAVIKHAKRFSKSYNSSSSPWQSDFDAMAMKTVLAYTLRHWGPMSIEMQKAMAEDADAHEKPLDLSVDNNVDTIEQEEASDARVVDVETGEIVADDEFTAEDIKTAVEGE</sequence>
<dbReference type="Proteomes" id="UP000186777">
    <property type="component" value="Unassembled WGS sequence"/>
</dbReference>
<organism evidence="1 2">
    <name type="scientific">Phascolarctobacterium succinatutens</name>
    <dbReference type="NCBI Taxonomy" id="626940"/>
    <lineage>
        <taxon>Bacteria</taxon>
        <taxon>Bacillati</taxon>
        <taxon>Bacillota</taxon>
        <taxon>Negativicutes</taxon>
        <taxon>Acidaminococcales</taxon>
        <taxon>Acidaminococcaceae</taxon>
        <taxon>Phascolarctobacterium</taxon>
    </lineage>
</organism>
<dbReference type="InterPro" id="IPR004590">
    <property type="entry name" value="ssDNA_annealing_RecT"/>
</dbReference>
<dbReference type="NCBIfam" id="TIGR00616">
    <property type="entry name" value="rect"/>
    <property type="match status" value="1"/>
</dbReference>
<comment type="caution">
    <text evidence="1">The sequence shown here is derived from an EMBL/GenBank/DDBJ whole genome shotgun (WGS) entry which is preliminary data.</text>
</comment>
<name>A0A1Q6R531_9FIRM</name>
<evidence type="ECO:0000313" key="1">
    <source>
        <dbReference type="EMBL" id="OLA37485.1"/>
    </source>
</evidence>
<dbReference type="RefSeq" id="WP_303679962.1">
    <property type="nucleotide sequence ID" value="NZ_MNTG01000030.1"/>
</dbReference>
<evidence type="ECO:0008006" key="3">
    <source>
        <dbReference type="Google" id="ProtNLM"/>
    </source>
</evidence>
<reference evidence="1 2" key="1">
    <citation type="journal article" date="2016" name="Nat. Biotechnol.">
        <title>Measurement of bacterial replication rates in microbial communities.</title>
        <authorList>
            <person name="Brown C.T."/>
            <person name="Olm M.R."/>
            <person name="Thomas B.C."/>
            <person name="Banfield J.F."/>
        </authorList>
    </citation>
    <scope>NUCLEOTIDE SEQUENCE [LARGE SCALE GENOMIC DNA]</scope>
    <source>
        <strain evidence="1">46_33</strain>
    </source>
</reference>
<evidence type="ECO:0000313" key="2">
    <source>
        <dbReference type="Proteomes" id="UP000186777"/>
    </source>
</evidence>
<dbReference type="EMBL" id="MNTG01000030">
    <property type="protein sequence ID" value="OLA37485.1"/>
    <property type="molecule type" value="Genomic_DNA"/>
</dbReference>
<dbReference type="GO" id="GO:0006259">
    <property type="term" value="P:DNA metabolic process"/>
    <property type="evidence" value="ECO:0007669"/>
    <property type="project" value="InterPro"/>
</dbReference>
<dbReference type="STRING" id="626940.BHW43_06570"/>
<dbReference type="Pfam" id="PF03837">
    <property type="entry name" value="RecT"/>
    <property type="match status" value="1"/>
</dbReference>
<protein>
    <recommendedName>
        <fullName evidence="3">Recombinase RecT</fullName>
    </recommendedName>
</protein>
<dbReference type="GO" id="GO:0003677">
    <property type="term" value="F:DNA binding"/>
    <property type="evidence" value="ECO:0007669"/>
    <property type="project" value="InterPro"/>
</dbReference>
<accession>A0A1Q6R531</accession>
<dbReference type="AlphaFoldDB" id="A0A1Q6R531"/>
<gene>
    <name evidence="1" type="ORF">BHW43_06570</name>
</gene>
<proteinExistence type="predicted"/>
<dbReference type="InterPro" id="IPR018330">
    <property type="entry name" value="RecT_fam"/>
</dbReference>